<evidence type="ECO:0000256" key="6">
    <source>
        <dbReference type="SAM" id="MobiDB-lite"/>
    </source>
</evidence>
<dbReference type="Pfam" id="PF00319">
    <property type="entry name" value="SRF-TF"/>
    <property type="match status" value="1"/>
</dbReference>
<evidence type="ECO:0000256" key="5">
    <source>
        <dbReference type="ARBA" id="ARBA00023242"/>
    </source>
</evidence>
<comment type="caution">
    <text evidence="8">The sequence shown here is derived from an EMBL/GenBank/DDBJ whole genome shotgun (WGS) entry which is preliminary data.</text>
</comment>
<feature type="compositionally biased region" description="Polar residues" evidence="6">
    <location>
        <begin position="141"/>
        <end position="151"/>
    </location>
</feature>
<name>A0ABC8KHW3_ERUVS</name>
<dbReference type="Proteomes" id="UP001642260">
    <property type="component" value="Unassembled WGS sequence"/>
</dbReference>
<dbReference type="PROSITE" id="PS50066">
    <property type="entry name" value="MADS_BOX_2"/>
    <property type="match status" value="1"/>
</dbReference>
<evidence type="ECO:0000256" key="1">
    <source>
        <dbReference type="ARBA" id="ARBA00004123"/>
    </source>
</evidence>
<dbReference type="InterPro" id="IPR002100">
    <property type="entry name" value="TF_MADSbox"/>
</dbReference>
<dbReference type="SUPFAM" id="SSF55455">
    <property type="entry name" value="SRF-like"/>
    <property type="match status" value="1"/>
</dbReference>
<protein>
    <recommendedName>
        <fullName evidence="7">MADS-box domain-containing protein</fullName>
    </recommendedName>
</protein>
<keyword evidence="3" id="KW-0238">DNA-binding</keyword>
<keyword evidence="9" id="KW-1185">Reference proteome</keyword>
<accession>A0ABC8KHW3</accession>
<organism evidence="8 9">
    <name type="scientific">Eruca vesicaria subsp. sativa</name>
    <name type="common">Garden rocket</name>
    <name type="synonym">Eruca sativa</name>
    <dbReference type="NCBI Taxonomy" id="29727"/>
    <lineage>
        <taxon>Eukaryota</taxon>
        <taxon>Viridiplantae</taxon>
        <taxon>Streptophyta</taxon>
        <taxon>Embryophyta</taxon>
        <taxon>Tracheophyta</taxon>
        <taxon>Spermatophyta</taxon>
        <taxon>Magnoliopsida</taxon>
        <taxon>eudicotyledons</taxon>
        <taxon>Gunneridae</taxon>
        <taxon>Pentapetalae</taxon>
        <taxon>rosids</taxon>
        <taxon>malvids</taxon>
        <taxon>Brassicales</taxon>
        <taxon>Brassicaceae</taxon>
        <taxon>Brassiceae</taxon>
        <taxon>Eruca</taxon>
    </lineage>
</organism>
<feature type="region of interest" description="Disordered" evidence="6">
    <location>
        <begin position="112"/>
        <end position="153"/>
    </location>
</feature>
<dbReference type="GO" id="GO:0005634">
    <property type="term" value="C:nucleus"/>
    <property type="evidence" value="ECO:0007669"/>
    <property type="project" value="UniProtKB-SubCell"/>
</dbReference>
<gene>
    <name evidence="8" type="ORF">ERUC_LOCUS21499</name>
</gene>
<comment type="subcellular location">
    <subcellularLocation>
        <location evidence="1">Nucleus</location>
    </subcellularLocation>
</comment>
<keyword evidence="2" id="KW-0805">Transcription regulation</keyword>
<dbReference type="GO" id="GO:0003677">
    <property type="term" value="F:DNA binding"/>
    <property type="evidence" value="ECO:0007669"/>
    <property type="project" value="UniProtKB-KW"/>
</dbReference>
<dbReference type="InterPro" id="IPR036879">
    <property type="entry name" value="TF_MADSbox_sf"/>
</dbReference>
<proteinExistence type="predicted"/>
<dbReference type="EMBL" id="CAKOAT010211044">
    <property type="protein sequence ID" value="CAH8355744.1"/>
    <property type="molecule type" value="Genomic_DNA"/>
</dbReference>
<dbReference type="AlphaFoldDB" id="A0ABC8KHW3"/>
<evidence type="ECO:0000259" key="7">
    <source>
        <dbReference type="PROSITE" id="PS50066"/>
    </source>
</evidence>
<dbReference type="Gene3D" id="3.40.1810.10">
    <property type="entry name" value="Transcription factor, MADS-box"/>
    <property type="match status" value="1"/>
</dbReference>
<evidence type="ECO:0000256" key="2">
    <source>
        <dbReference type="ARBA" id="ARBA00023015"/>
    </source>
</evidence>
<sequence>MVKGTKRKAVMEKITKRESAATTYTKRTNGLHSKIAQLCLLTDAQIAVLATPPSANSNDLGICFARKELGLPQWWDDERLLTTKNPEELMRAMNSVLRLLAKIKELRAQDAYNHQGEEQPPPLKKMKKSNNNETVEKTEPTEQTLVLQSGSSEERVETLEYNNVLTDEELQIMSTCDSLCGPHNNNINDDSLEIDFDQLIDLDFDFDFESLDSSDNSETLKMAEEPVDQPLILQDKNNNNNAFSTGEMSLDYSEIDIHQFSDFDLDTTSVFVDDLILESTNSALLNWVPSVDDGFVDTNSIPEQFQETTNSSSALNYYDDASALNEEDTIFSDYLTQLLQF</sequence>
<reference evidence="8 9" key="1">
    <citation type="submission" date="2022-03" db="EMBL/GenBank/DDBJ databases">
        <authorList>
            <person name="Macdonald S."/>
            <person name="Ahmed S."/>
            <person name="Newling K."/>
        </authorList>
    </citation>
    <scope>NUCLEOTIDE SEQUENCE [LARGE SCALE GENOMIC DNA]</scope>
</reference>
<evidence type="ECO:0000313" key="8">
    <source>
        <dbReference type="EMBL" id="CAH8355744.1"/>
    </source>
</evidence>
<dbReference type="SMART" id="SM00432">
    <property type="entry name" value="MADS"/>
    <property type="match status" value="1"/>
</dbReference>
<feature type="domain" description="MADS-box" evidence="7">
    <location>
        <begin position="4"/>
        <end position="49"/>
    </location>
</feature>
<evidence type="ECO:0000256" key="3">
    <source>
        <dbReference type="ARBA" id="ARBA00023125"/>
    </source>
</evidence>
<evidence type="ECO:0000256" key="4">
    <source>
        <dbReference type="ARBA" id="ARBA00023163"/>
    </source>
</evidence>
<keyword evidence="5" id="KW-0539">Nucleus</keyword>
<evidence type="ECO:0000313" key="9">
    <source>
        <dbReference type="Proteomes" id="UP001642260"/>
    </source>
</evidence>
<keyword evidence="4" id="KW-0804">Transcription</keyword>